<dbReference type="Proteomes" id="UP000487117">
    <property type="component" value="Unassembled WGS sequence"/>
</dbReference>
<gene>
    <name evidence="1" type="ORF">GAK31_00109</name>
</gene>
<accession>A0A7V8FIP2</accession>
<dbReference type="AlphaFoldDB" id="A0A7V8FIP2"/>
<evidence type="ECO:0000313" key="1">
    <source>
        <dbReference type="EMBL" id="KAF1016850.1"/>
    </source>
</evidence>
<name>A0A7V8FIP2_STEMA</name>
<protein>
    <submittedName>
        <fullName evidence="1">Uncharacterized protein</fullName>
    </submittedName>
</protein>
<dbReference type="EMBL" id="WNDS01000001">
    <property type="protein sequence ID" value="KAF1016850.1"/>
    <property type="molecule type" value="Genomic_DNA"/>
</dbReference>
<proteinExistence type="predicted"/>
<comment type="caution">
    <text evidence="1">The sequence shown here is derived from an EMBL/GenBank/DDBJ whole genome shotgun (WGS) entry which is preliminary data.</text>
</comment>
<sequence length="79" mass="9362">MALLQRRAALPAFARFHMQGHWDPDGRRMVDTVAEVVRRVQGHRPGVMRFPWPLLALAAPFNTTLREMREMRYLWQHPL</sequence>
<organism evidence="1 2">
    <name type="scientific">Stenotrophomonas maltophilia</name>
    <name type="common">Pseudomonas maltophilia</name>
    <name type="synonym">Xanthomonas maltophilia</name>
    <dbReference type="NCBI Taxonomy" id="40324"/>
    <lineage>
        <taxon>Bacteria</taxon>
        <taxon>Pseudomonadati</taxon>
        <taxon>Pseudomonadota</taxon>
        <taxon>Gammaproteobacteria</taxon>
        <taxon>Lysobacterales</taxon>
        <taxon>Lysobacteraceae</taxon>
        <taxon>Stenotrophomonas</taxon>
        <taxon>Stenotrophomonas maltophilia group</taxon>
    </lineage>
</organism>
<reference evidence="2" key="1">
    <citation type="journal article" date="2020" name="MBio">
        <title>Horizontal gene transfer to a defensive symbiont with a reduced genome amongst a multipartite beetle microbiome.</title>
        <authorList>
            <person name="Waterworth S.C."/>
            <person name="Florez L.V."/>
            <person name="Rees E.R."/>
            <person name="Hertweck C."/>
            <person name="Kaltenpoth M."/>
            <person name="Kwan J.C."/>
        </authorList>
    </citation>
    <scope>NUCLEOTIDE SEQUENCE [LARGE SCALE GENOMIC DNA]</scope>
</reference>
<evidence type="ECO:0000313" key="2">
    <source>
        <dbReference type="Proteomes" id="UP000487117"/>
    </source>
</evidence>